<protein>
    <submittedName>
        <fullName evidence="3">Uncharacterized protein</fullName>
    </submittedName>
</protein>
<feature type="compositionally biased region" description="Basic residues" evidence="1">
    <location>
        <begin position="33"/>
        <end position="43"/>
    </location>
</feature>
<dbReference type="RefSeq" id="WP_103955455.1">
    <property type="nucleotide sequence ID" value="NZ_FNVT01000002.1"/>
</dbReference>
<dbReference type="EMBL" id="FNVT01000002">
    <property type="protein sequence ID" value="SEG38883.1"/>
    <property type="molecule type" value="Genomic_DNA"/>
</dbReference>
<evidence type="ECO:0000256" key="1">
    <source>
        <dbReference type="SAM" id="MobiDB-lite"/>
    </source>
</evidence>
<feature type="transmembrane region" description="Helical" evidence="2">
    <location>
        <begin position="43"/>
        <end position="61"/>
    </location>
</feature>
<evidence type="ECO:0000313" key="4">
    <source>
        <dbReference type="Proteomes" id="UP000236732"/>
    </source>
</evidence>
<dbReference type="AlphaFoldDB" id="A0A1H5ZQQ3"/>
<reference evidence="3 4" key="1">
    <citation type="submission" date="2016-10" db="EMBL/GenBank/DDBJ databases">
        <authorList>
            <person name="de Groot N.N."/>
        </authorList>
    </citation>
    <scope>NUCLEOTIDE SEQUENCE [LARGE SCALE GENOMIC DNA]</scope>
    <source>
        <strain evidence="3 4">CGMCC 4.7037</strain>
    </source>
</reference>
<feature type="region of interest" description="Disordered" evidence="1">
    <location>
        <begin position="1"/>
        <end position="44"/>
    </location>
</feature>
<sequence length="252" mass="26854">MSNYTEDDLRTVFAEHSTRDGGRPPELDDIRRRGTRARRRRRTTAGAVLAGAAAAVAILAGTQPFGLGADPVTGSSARVVTGPGLPRTVNDSIGGPVSLIHSETHRSWGQGVQVVFQPTTVNTGTAIRCADPETWVLVRSIDDKEGWSDFGRCGDRKGPVLDSQYDTRSIQPGWLERPQGIEIWMFPADAPIAGGGDGPGAGCKAADRREGRCEGRPWDHESVGTMPEGLAAQLGGPGEGAEWSVGIYDRRP</sequence>
<name>A0A1H5ZQQ3_9ACTN</name>
<gene>
    <name evidence="3" type="ORF">SAMN05444920_102830</name>
</gene>
<keyword evidence="2" id="KW-0812">Transmembrane</keyword>
<dbReference type="OrthoDB" id="3527097at2"/>
<accession>A0A1H5ZQQ3</accession>
<feature type="region of interest" description="Disordered" evidence="1">
    <location>
        <begin position="197"/>
        <end position="252"/>
    </location>
</feature>
<keyword evidence="4" id="KW-1185">Reference proteome</keyword>
<organism evidence="3 4">
    <name type="scientific">Nonomuraea solani</name>
    <dbReference type="NCBI Taxonomy" id="1144553"/>
    <lineage>
        <taxon>Bacteria</taxon>
        <taxon>Bacillati</taxon>
        <taxon>Actinomycetota</taxon>
        <taxon>Actinomycetes</taxon>
        <taxon>Streptosporangiales</taxon>
        <taxon>Streptosporangiaceae</taxon>
        <taxon>Nonomuraea</taxon>
    </lineage>
</organism>
<keyword evidence="2" id="KW-0472">Membrane</keyword>
<feature type="compositionally biased region" description="Basic and acidic residues" evidence="1">
    <location>
        <begin position="16"/>
        <end position="32"/>
    </location>
</feature>
<evidence type="ECO:0000256" key="2">
    <source>
        <dbReference type="SAM" id="Phobius"/>
    </source>
</evidence>
<proteinExistence type="predicted"/>
<keyword evidence="2" id="KW-1133">Transmembrane helix</keyword>
<evidence type="ECO:0000313" key="3">
    <source>
        <dbReference type="EMBL" id="SEG38883.1"/>
    </source>
</evidence>
<dbReference type="Proteomes" id="UP000236732">
    <property type="component" value="Unassembled WGS sequence"/>
</dbReference>
<feature type="compositionally biased region" description="Basic and acidic residues" evidence="1">
    <location>
        <begin position="205"/>
        <end position="222"/>
    </location>
</feature>